<dbReference type="Proteomes" id="UP000199608">
    <property type="component" value="Unassembled WGS sequence"/>
</dbReference>
<evidence type="ECO:0000313" key="3">
    <source>
        <dbReference type="Proteomes" id="UP000199608"/>
    </source>
</evidence>
<dbReference type="Pfam" id="PF00873">
    <property type="entry name" value="ACR_tran"/>
    <property type="match status" value="1"/>
</dbReference>
<evidence type="ECO:0000313" key="2">
    <source>
        <dbReference type="EMBL" id="SDU07374.1"/>
    </source>
</evidence>
<dbReference type="Gene3D" id="3.30.70.1320">
    <property type="entry name" value="Multidrug efflux transporter AcrB pore domain like"/>
    <property type="match status" value="1"/>
</dbReference>
<feature type="transmembrane region" description="Helical" evidence="1">
    <location>
        <begin position="388"/>
        <end position="412"/>
    </location>
</feature>
<dbReference type="SUPFAM" id="SSF82714">
    <property type="entry name" value="Multidrug efflux transporter AcrB TolC docking domain, DN and DC subdomains"/>
    <property type="match status" value="2"/>
</dbReference>
<dbReference type="InterPro" id="IPR027463">
    <property type="entry name" value="AcrB_DN_DC_subdom"/>
</dbReference>
<dbReference type="GO" id="GO:0042910">
    <property type="term" value="F:xenobiotic transmembrane transporter activity"/>
    <property type="evidence" value="ECO:0007669"/>
    <property type="project" value="TreeGrafter"/>
</dbReference>
<feature type="transmembrane region" description="Helical" evidence="1">
    <location>
        <begin position="854"/>
        <end position="873"/>
    </location>
</feature>
<dbReference type="PRINTS" id="PR00702">
    <property type="entry name" value="ACRIFLAVINRP"/>
</dbReference>
<accession>A0A1H2FJ26</accession>
<dbReference type="GO" id="GO:0005886">
    <property type="term" value="C:plasma membrane"/>
    <property type="evidence" value="ECO:0007669"/>
    <property type="project" value="TreeGrafter"/>
</dbReference>
<keyword evidence="1" id="KW-1133">Transmembrane helix</keyword>
<sequence length="1015" mass="112376">MNNLCLYAVRYKVVTLVFSTIIALGGIFSFLNIGRLEDPEFTIKEAVIHTHYPGASAKQVELEVTEPIETAIQQLKQLKEVRSISRAGVSIIFAETQEIYDKHNLPQVWDELRRKVGSVNGQLPAGCQTPIVNDDFGDVYGVLFAITGDGYDKKQLKAYAEDLRRELLTCNDVGRIDFWGLPREAVFIEIDRAKLTQLGLNPNTIFDTLKGQNSVTPAGAVQVGSEYIPFRITGDYTSIEDIANQLISGSEGSMIRLKEIARIRHDIITPAAELMCYNGKEAVAIGISTISGGNVISMGDSIDQRLQELQANTPFGINIHTITSQSKIVEKSVSGFVSNLISAVAIVILLLVVFMGWREGIIIGFVLILTIFATLMVMKSYGITLQRISLGALIIALGMLVDNAIVVTEGIIIKMRQGIGREEAADQSVKETMWPLLGATIIAILAFAAISLSKDMTGEWLASLFQVICISLGLSWFFAITTVPCFCVMILPVPKNNGKKKHSQRFFKYYKTIVGKAIDHRWLTLTGVIGLLVVAVWGFSHVKQDFMPDTNRSQFTVDIWMPQGTHINSTEKQLEQVEKYVARLEGVQNISGFIGRGPLRFLLTFSPEMPDSAYAQLLIDVDDFRRVPELKKNIQQYLDKEVPQVIGSVDAFKLGPGGGAVIARLSGPETKILRNLAGQVKKIMAENPNSRSIRTDWGNQIKVSKVDFADLRAQGLGISRPEIGSSIAMNFTGSVVGQYRHRDDLLPIILRPPKKQRNNIDFFDEVQVFSQAKNKWVPVQQVTNRKITGVEDSVIHRLNQKRTLRVLCKQREGTTDALFRQLSPIIEKKLKLPPGYNLEWGGEHEEQIEANTKLMSNFPIAFAGMFLVTVLLFNSLRYPLIIFMGLPLVVVGVAPGMLIADKAFGFMAMLGFLSLFGMLIKNEIVLLDQIKAELADGKEPFTAVVESSASRIRPVTMATFTTVLGMIPLLTDAFFSPMAATIMGGLSFATLLTLFVVPVFFSTLFSVRRPGVKHF</sequence>
<keyword evidence="1" id="KW-0812">Transmembrane</keyword>
<dbReference type="RefSeq" id="WP_092232552.1">
    <property type="nucleotide sequence ID" value="NZ_FNLL01000004.1"/>
</dbReference>
<dbReference type="PANTHER" id="PTHR32063">
    <property type="match status" value="1"/>
</dbReference>
<feature type="transmembrane region" description="Helical" evidence="1">
    <location>
        <begin position="464"/>
        <end position="491"/>
    </location>
</feature>
<keyword evidence="1" id="KW-0472">Membrane</keyword>
<dbReference type="Gene3D" id="3.30.2090.10">
    <property type="entry name" value="Multidrug efflux transporter AcrB TolC docking domain, DN and DC subdomains"/>
    <property type="match status" value="2"/>
</dbReference>
<dbReference type="EMBL" id="FNLL01000004">
    <property type="protein sequence ID" value="SDU07374.1"/>
    <property type="molecule type" value="Genomic_DNA"/>
</dbReference>
<gene>
    <name evidence="2" type="ORF">SAMN04487931_104189</name>
</gene>
<dbReference type="Gene3D" id="3.30.70.1440">
    <property type="entry name" value="Multidrug efflux transporter AcrB pore domain"/>
    <property type="match status" value="1"/>
</dbReference>
<proteinExistence type="predicted"/>
<dbReference type="SUPFAM" id="SSF82866">
    <property type="entry name" value="Multidrug efflux transporter AcrB transmembrane domain"/>
    <property type="match status" value="2"/>
</dbReference>
<organism evidence="2 3">
    <name type="scientific">Desulfobacula phenolica</name>
    <dbReference type="NCBI Taxonomy" id="90732"/>
    <lineage>
        <taxon>Bacteria</taxon>
        <taxon>Pseudomonadati</taxon>
        <taxon>Thermodesulfobacteriota</taxon>
        <taxon>Desulfobacteria</taxon>
        <taxon>Desulfobacterales</taxon>
        <taxon>Desulfobacteraceae</taxon>
        <taxon>Desulfobacula</taxon>
    </lineage>
</organism>
<dbReference type="Gene3D" id="1.20.1640.10">
    <property type="entry name" value="Multidrug efflux transporter AcrB transmembrane domain"/>
    <property type="match status" value="2"/>
</dbReference>
<feature type="transmembrane region" description="Helical" evidence="1">
    <location>
        <begin position="433"/>
        <end position="452"/>
    </location>
</feature>
<dbReference type="SUPFAM" id="SSF82693">
    <property type="entry name" value="Multidrug efflux transporter AcrB pore domain, PN1, PN2, PC1 and PC2 subdomains"/>
    <property type="match status" value="3"/>
</dbReference>
<feature type="transmembrane region" description="Helical" evidence="1">
    <location>
        <begin position="12"/>
        <end position="31"/>
    </location>
</feature>
<evidence type="ECO:0000256" key="1">
    <source>
        <dbReference type="SAM" id="Phobius"/>
    </source>
</evidence>
<dbReference type="PANTHER" id="PTHR32063:SF18">
    <property type="entry name" value="CATION EFFLUX SYSTEM PROTEIN"/>
    <property type="match status" value="1"/>
</dbReference>
<reference evidence="3" key="1">
    <citation type="submission" date="2016-10" db="EMBL/GenBank/DDBJ databases">
        <authorList>
            <person name="Varghese N."/>
            <person name="Submissions S."/>
        </authorList>
    </citation>
    <scope>NUCLEOTIDE SEQUENCE [LARGE SCALE GENOMIC DNA]</scope>
    <source>
        <strain evidence="3">DSM 3384</strain>
    </source>
</reference>
<dbReference type="InterPro" id="IPR001036">
    <property type="entry name" value="Acrflvin-R"/>
</dbReference>
<feature type="transmembrane region" description="Helical" evidence="1">
    <location>
        <begin position="880"/>
        <end position="897"/>
    </location>
</feature>
<dbReference type="Gene3D" id="3.30.70.1430">
    <property type="entry name" value="Multidrug efflux transporter AcrB pore domain"/>
    <property type="match status" value="2"/>
</dbReference>
<feature type="transmembrane region" description="Helical" evidence="1">
    <location>
        <begin position="333"/>
        <end position="354"/>
    </location>
</feature>
<feature type="transmembrane region" description="Helical" evidence="1">
    <location>
        <begin position="522"/>
        <end position="540"/>
    </location>
</feature>
<dbReference type="AlphaFoldDB" id="A0A1H2FJ26"/>
<feature type="transmembrane region" description="Helical" evidence="1">
    <location>
        <begin position="903"/>
        <end position="920"/>
    </location>
</feature>
<feature type="transmembrane region" description="Helical" evidence="1">
    <location>
        <begin position="361"/>
        <end position="382"/>
    </location>
</feature>
<name>A0A1H2FJ26_9BACT</name>
<feature type="transmembrane region" description="Helical" evidence="1">
    <location>
        <begin position="982"/>
        <end position="1007"/>
    </location>
</feature>
<keyword evidence="3" id="KW-1185">Reference proteome</keyword>
<protein>
    <submittedName>
        <fullName evidence="2">Multidrug efflux pump subunit AcrB</fullName>
    </submittedName>
</protein>